<sequence length="101" mass="10740">MYGQEDLWTDERQGKYVYEIVSGPPEADIADLHISQLCQLPSSLQATSWHLEEAIQLYFAGGSEAVGGTVASAAAVPSPSVPESSSPTSLEPAPMVHAPER</sequence>
<organism evidence="2 3">
    <name type="scientific">Riccia fluitans</name>
    <dbReference type="NCBI Taxonomy" id="41844"/>
    <lineage>
        <taxon>Eukaryota</taxon>
        <taxon>Viridiplantae</taxon>
        <taxon>Streptophyta</taxon>
        <taxon>Embryophyta</taxon>
        <taxon>Marchantiophyta</taxon>
        <taxon>Marchantiopsida</taxon>
        <taxon>Marchantiidae</taxon>
        <taxon>Marchantiales</taxon>
        <taxon>Ricciaceae</taxon>
        <taxon>Riccia</taxon>
    </lineage>
</organism>
<evidence type="ECO:0000313" key="2">
    <source>
        <dbReference type="EMBL" id="KAL2649732.1"/>
    </source>
</evidence>
<name>A0ABD1ZF79_9MARC</name>
<comment type="caution">
    <text evidence="2">The sequence shown here is derived from an EMBL/GenBank/DDBJ whole genome shotgun (WGS) entry which is preliminary data.</text>
</comment>
<dbReference type="AlphaFoldDB" id="A0ABD1ZF79"/>
<proteinExistence type="predicted"/>
<keyword evidence="3" id="KW-1185">Reference proteome</keyword>
<dbReference type="EMBL" id="JBHFFA010000001">
    <property type="protein sequence ID" value="KAL2649732.1"/>
    <property type="molecule type" value="Genomic_DNA"/>
</dbReference>
<dbReference type="Proteomes" id="UP001605036">
    <property type="component" value="Unassembled WGS sequence"/>
</dbReference>
<evidence type="ECO:0000256" key="1">
    <source>
        <dbReference type="SAM" id="MobiDB-lite"/>
    </source>
</evidence>
<reference evidence="2 3" key="1">
    <citation type="submission" date="2024-09" db="EMBL/GenBank/DDBJ databases">
        <title>Chromosome-scale assembly of Riccia fluitans.</title>
        <authorList>
            <person name="Paukszto L."/>
            <person name="Sawicki J."/>
            <person name="Karawczyk K."/>
            <person name="Piernik-Szablinska J."/>
            <person name="Szczecinska M."/>
            <person name="Mazdziarz M."/>
        </authorList>
    </citation>
    <scope>NUCLEOTIDE SEQUENCE [LARGE SCALE GENOMIC DNA]</scope>
    <source>
        <strain evidence="2">Rf_01</strain>
        <tissue evidence="2">Aerial parts of the thallus</tissue>
    </source>
</reference>
<gene>
    <name evidence="2" type="ORF">R1flu_017860</name>
</gene>
<feature type="compositionally biased region" description="Low complexity" evidence="1">
    <location>
        <begin position="75"/>
        <end position="89"/>
    </location>
</feature>
<accession>A0ABD1ZF79</accession>
<protein>
    <submittedName>
        <fullName evidence="2">Uncharacterized protein</fullName>
    </submittedName>
</protein>
<evidence type="ECO:0000313" key="3">
    <source>
        <dbReference type="Proteomes" id="UP001605036"/>
    </source>
</evidence>
<feature type="region of interest" description="Disordered" evidence="1">
    <location>
        <begin position="75"/>
        <end position="101"/>
    </location>
</feature>